<keyword evidence="1" id="KW-0677">Repeat</keyword>
<comment type="caution">
    <text evidence="5">The sequence shown here is derived from an EMBL/GenBank/DDBJ whole genome shotgun (WGS) entry which is preliminary data.</text>
</comment>
<accession>A0AAD4SFD5</accession>
<dbReference type="SUPFAM" id="SSF48371">
    <property type="entry name" value="ARM repeat"/>
    <property type="match status" value="1"/>
</dbReference>
<keyword evidence="6" id="KW-1185">Reference proteome</keyword>
<dbReference type="AlphaFoldDB" id="A0AAD4SFD5"/>
<reference evidence="5" key="1">
    <citation type="submission" date="2022-04" db="EMBL/GenBank/DDBJ databases">
        <title>A functionally conserved STORR gene fusion in Papaver species that diverged 16.8 million years ago.</title>
        <authorList>
            <person name="Catania T."/>
        </authorList>
    </citation>
    <scope>NUCLEOTIDE SEQUENCE</scope>
    <source>
        <strain evidence="5">S-188037</strain>
    </source>
</reference>
<dbReference type="PROSITE" id="PS50303">
    <property type="entry name" value="PUM_HD"/>
    <property type="match status" value="1"/>
</dbReference>
<dbReference type="InterPro" id="IPR033133">
    <property type="entry name" value="PUM-HD"/>
</dbReference>
<protein>
    <recommendedName>
        <fullName evidence="4">PUM-HD domain-containing protein</fullName>
    </recommendedName>
</protein>
<dbReference type="InterPro" id="IPR016024">
    <property type="entry name" value="ARM-type_fold"/>
</dbReference>
<evidence type="ECO:0000313" key="5">
    <source>
        <dbReference type="EMBL" id="KAI3900926.1"/>
    </source>
</evidence>
<evidence type="ECO:0000256" key="3">
    <source>
        <dbReference type="PROSITE-ProRule" id="PRU00317"/>
    </source>
</evidence>
<feature type="domain" description="PUM-HD" evidence="4">
    <location>
        <begin position="88"/>
        <end position="438"/>
    </location>
</feature>
<evidence type="ECO:0000313" key="6">
    <source>
        <dbReference type="Proteomes" id="UP001202328"/>
    </source>
</evidence>
<gene>
    <name evidence="5" type="ORF">MKW98_026493</name>
</gene>
<dbReference type="Gene3D" id="1.25.10.10">
    <property type="entry name" value="Leucine-rich Repeat Variant"/>
    <property type="match status" value="1"/>
</dbReference>
<dbReference type="GO" id="GO:0005737">
    <property type="term" value="C:cytoplasm"/>
    <property type="evidence" value="ECO:0007669"/>
    <property type="project" value="TreeGrafter"/>
</dbReference>
<feature type="repeat" description="Pumilio" evidence="3">
    <location>
        <begin position="374"/>
        <end position="412"/>
    </location>
</feature>
<evidence type="ECO:0000259" key="4">
    <source>
        <dbReference type="PROSITE" id="PS50303"/>
    </source>
</evidence>
<dbReference type="GO" id="GO:0003729">
    <property type="term" value="F:mRNA binding"/>
    <property type="evidence" value="ECO:0007669"/>
    <property type="project" value="TreeGrafter"/>
</dbReference>
<dbReference type="PANTHER" id="PTHR12537:SF137">
    <property type="entry name" value="PUMILIO HOMOLOG 16-RELATED"/>
    <property type="match status" value="1"/>
</dbReference>
<dbReference type="GO" id="GO:0006417">
    <property type="term" value="P:regulation of translation"/>
    <property type="evidence" value="ECO:0007669"/>
    <property type="project" value="UniProtKB-KW"/>
</dbReference>
<dbReference type="Pfam" id="PF00806">
    <property type="entry name" value="PUF"/>
    <property type="match status" value="3"/>
</dbReference>
<name>A0AAD4SFD5_9MAGN</name>
<dbReference type="EMBL" id="JAJJMB010011671">
    <property type="protein sequence ID" value="KAI3900926.1"/>
    <property type="molecule type" value="Genomic_DNA"/>
</dbReference>
<sequence length="445" mass="50365">MADHQPNSPPPPAYTIPVEEDLLSFFRRLSTEEERHHELFGASNSMLRSLSPLCHSYNNGIMTSNRMNGLGSPFGASSSRNYPSLFKHSTSTIPNMGQGPVEENPYVNSHHHQHFQNLDVSEPFFSLRMQGWTDDMIWKFVMDDPSLLDEVNADDITMMGRHKIGSKYLLEILSNEGETPRLSRLIGGSVDSFTAVVSIIANEVNSRPGSCAMRNLIKLLKGSPMLIDYVLQVLKPNLLSVMLDHNGSQVVPFIFQYCKYGQNMHIYEMAVEYCLELATTEQGVFSLKAVIESIEDPHKTHLLSIILGQAVFLSTHRYGNFVVQHVLECHPYTANLICYELIRGNLFNLSKDRYGSRVVEKCVSSNAMDVVVSHLISKRKQLVELAQDKFGNYVVQKALKETKGKALRELVDILGKCLHELDNHPNRRNVYNLIMKKILVNQTRN</sequence>
<dbReference type="PANTHER" id="PTHR12537">
    <property type="entry name" value="RNA BINDING PROTEIN PUMILIO-RELATED"/>
    <property type="match status" value="1"/>
</dbReference>
<evidence type="ECO:0000256" key="2">
    <source>
        <dbReference type="ARBA" id="ARBA00022845"/>
    </source>
</evidence>
<evidence type="ECO:0000256" key="1">
    <source>
        <dbReference type="ARBA" id="ARBA00022737"/>
    </source>
</evidence>
<proteinExistence type="predicted"/>
<dbReference type="SMART" id="SM00025">
    <property type="entry name" value="Pumilio"/>
    <property type="match status" value="4"/>
</dbReference>
<dbReference type="InterPro" id="IPR011989">
    <property type="entry name" value="ARM-like"/>
</dbReference>
<feature type="repeat" description="Pumilio" evidence="3">
    <location>
        <begin position="304"/>
        <end position="343"/>
    </location>
</feature>
<dbReference type="PROSITE" id="PS50302">
    <property type="entry name" value="PUM"/>
    <property type="match status" value="2"/>
</dbReference>
<dbReference type="InterPro" id="IPR001313">
    <property type="entry name" value="Pumilio_RNA-bd_rpt"/>
</dbReference>
<keyword evidence="2" id="KW-0810">Translation regulation</keyword>
<dbReference type="Proteomes" id="UP001202328">
    <property type="component" value="Unassembled WGS sequence"/>
</dbReference>
<organism evidence="5 6">
    <name type="scientific">Papaver atlanticum</name>
    <dbReference type="NCBI Taxonomy" id="357466"/>
    <lineage>
        <taxon>Eukaryota</taxon>
        <taxon>Viridiplantae</taxon>
        <taxon>Streptophyta</taxon>
        <taxon>Embryophyta</taxon>
        <taxon>Tracheophyta</taxon>
        <taxon>Spermatophyta</taxon>
        <taxon>Magnoliopsida</taxon>
        <taxon>Ranunculales</taxon>
        <taxon>Papaveraceae</taxon>
        <taxon>Papaveroideae</taxon>
        <taxon>Papaver</taxon>
    </lineage>
</organism>